<dbReference type="SUPFAM" id="SSF46955">
    <property type="entry name" value="Putative DNA-binding domain"/>
    <property type="match status" value="1"/>
</dbReference>
<dbReference type="InterPro" id="IPR010093">
    <property type="entry name" value="SinI_DNA-bd"/>
</dbReference>
<sequence length="168" mass="19022">MALMTTTTDRRSSRTYFPADDREDIAGLAQLIREIEQAARDEHTAVHLAELRAPDGRVRAIPIEIFEVLEQVVDALAQGSGVTVARNDTQMTTQQAADFLGVSRPTLVKYLEDGSIAFEKRGRHRRVLLRDLVDFQEQFRVRRRAALRQSAREGQTLDRQRTDASSTD</sequence>
<dbReference type="Proteomes" id="UP000295764">
    <property type="component" value="Unassembled WGS sequence"/>
</dbReference>
<organism evidence="2 3">
    <name type="scientific">Curtobacterium flaccumfaciens</name>
    <dbReference type="NCBI Taxonomy" id="2035"/>
    <lineage>
        <taxon>Bacteria</taxon>
        <taxon>Bacillati</taxon>
        <taxon>Actinomycetota</taxon>
        <taxon>Actinomycetes</taxon>
        <taxon>Micrococcales</taxon>
        <taxon>Microbacteriaceae</taxon>
        <taxon>Curtobacterium</taxon>
    </lineage>
</organism>
<dbReference type="NCBIfam" id="TIGR01764">
    <property type="entry name" value="excise"/>
    <property type="match status" value="1"/>
</dbReference>
<evidence type="ECO:0000313" key="2">
    <source>
        <dbReference type="EMBL" id="TDN46368.1"/>
    </source>
</evidence>
<gene>
    <name evidence="2" type="ORF">EDF64_101231</name>
</gene>
<accession>A0A4R6DQ52</accession>
<feature type="domain" description="Helix-turn-helix" evidence="1">
    <location>
        <begin position="91"/>
        <end position="138"/>
    </location>
</feature>
<reference evidence="2 3" key="1">
    <citation type="submission" date="2019-03" db="EMBL/GenBank/DDBJ databases">
        <title>Genomic analyses of the natural microbiome of Caenorhabditis elegans.</title>
        <authorList>
            <person name="Samuel B."/>
        </authorList>
    </citation>
    <scope>NUCLEOTIDE SEQUENCE [LARGE SCALE GENOMIC DNA]</scope>
    <source>
        <strain evidence="2 3">JUb65</strain>
    </source>
</reference>
<proteinExistence type="predicted"/>
<evidence type="ECO:0000313" key="3">
    <source>
        <dbReference type="Proteomes" id="UP000295764"/>
    </source>
</evidence>
<name>A0A4R6DQ52_9MICO</name>
<dbReference type="InterPro" id="IPR041657">
    <property type="entry name" value="HTH_17"/>
</dbReference>
<evidence type="ECO:0000259" key="1">
    <source>
        <dbReference type="Pfam" id="PF12728"/>
    </source>
</evidence>
<dbReference type="GO" id="GO:0003677">
    <property type="term" value="F:DNA binding"/>
    <property type="evidence" value="ECO:0007669"/>
    <property type="project" value="InterPro"/>
</dbReference>
<dbReference type="AlphaFoldDB" id="A0A4R6DQ52"/>
<dbReference type="EMBL" id="SNVW01000001">
    <property type="protein sequence ID" value="TDN46368.1"/>
    <property type="molecule type" value="Genomic_DNA"/>
</dbReference>
<dbReference type="InterPro" id="IPR009061">
    <property type="entry name" value="DNA-bd_dom_put_sf"/>
</dbReference>
<dbReference type="Pfam" id="PF12728">
    <property type="entry name" value="HTH_17"/>
    <property type="match status" value="1"/>
</dbReference>
<comment type="caution">
    <text evidence="2">The sequence shown here is derived from an EMBL/GenBank/DDBJ whole genome shotgun (WGS) entry which is preliminary data.</text>
</comment>
<protein>
    <submittedName>
        <fullName evidence="2">Excisionase family DNA binding protein</fullName>
    </submittedName>
</protein>